<proteinExistence type="predicted"/>
<evidence type="ECO:0000313" key="2">
    <source>
        <dbReference type="Proteomes" id="UP001059819"/>
    </source>
</evidence>
<dbReference type="Pfam" id="PF03382">
    <property type="entry name" value="DUF285"/>
    <property type="match status" value="2"/>
</dbReference>
<evidence type="ECO:0000313" key="1">
    <source>
        <dbReference type="EMBL" id="UWD35244.1"/>
    </source>
</evidence>
<keyword evidence="2" id="KW-1185">Reference proteome</keyword>
<dbReference type="RefSeq" id="WP_259430392.1">
    <property type="nucleotide sequence ID" value="NZ_CP103424.1"/>
</dbReference>
<protein>
    <submittedName>
        <fullName evidence="1">BspA family leucine-rich repeat surface protein</fullName>
    </submittedName>
</protein>
<dbReference type="InterPro" id="IPR005046">
    <property type="entry name" value="DUF285"/>
</dbReference>
<sequence length="406" mass="46464">MKKFILPLKNKLLIASGLLVLLGGGTAGTTVAIVNKISKEKQEEMFNSIWKENFSNKLIDKIYHKNLINQLNKELKQHKLSTVSLVDSSLLDTTLEGKTNIKVLRNNKEVELELGTFLSNNKSAEFNEDKTICTDVGWQVGTINNALNNTEEFLIALNEMPKTVKQVPDKLPWFINTLMSTFKDNENEKIEGIQNWDTSNIVNMFYVFQGAKKFNQNINHWNTSNSMILQGVFWNAESFNQPLNDWDVSKVINLNLLFSGAKRFNQHLDKWDTSNALQMLWTFMNAEDFNGNITTWNLDKVEAIQEMFKNSKSFNQDISTRELTRPDGTKYKAWDTSNISSMIGVFENASSFEHNISNWNVDKVNKSYKVTRDEHGKITGSTPTFSRFADGSKLTPDKMPKFIEPK</sequence>
<dbReference type="Proteomes" id="UP001059819">
    <property type="component" value="Chromosome"/>
</dbReference>
<name>A0ABY5U1T2_9MOLU</name>
<reference evidence="1" key="1">
    <citation type="submission" date="2022-08" db="EMBL/GenBank/DDBJ databases">
        <title>Complete genome sequence of Mycoplasma cottewii type strain VIS.</title>
        <authorList>
            <person name="Spergser J."/>
        </authorList>
    </citation>
    <scope>NUCLEOTIDE SEQUENCE</scope>
    <source>
        <strain evidence="1">VIS</strain>
    </source>
</reference>
<accession>A0ABY5U1T2</accession>
<organism evidence="1 2">
    <name type="scientific">Mycoplasma cottewii</name>
    <dbReference type="NCBI Taxonomy" id="51364"/>
    <lineage>
        <taxon>Bacteria</taxon>
        <taxon>Bacillati</taxon>
        <taxon>Mycoplasmatota</taxon>
        <taxon>Mollicutes</taxon>
        <taxon>Mycoplasmataceae</taxon>
        <taxon>Mycoplasma</taxon>
    </lineage>
</organism>
<gene>
    <name evidence="1" type="ORF">NX779_01230</name>
</gene>
<dbReference type="EMBL" id="CP103424">
    <property type="protein sequence ID" value="UWD35244.1"/>
    <property type="molecule type" value="Genomic_DNA"/>
</dbReference>